<dbReference type="EMBL" id="BK015540">
    <property type="protein sequence ID" value="DAE11934.1"/>
    <property type="molecule type" value="Genomic_DNA"/>
</dbReference>
<organism evidence="1">
    <name type="scientific">Myoviridae sp. ctBtT5</name>
    <dbReference type="NCBI Taxonomy" id="2825048"/>
    <lineage>
        <taxon>Viruses</taxon>
        <taxon>Duplodnaviria</taxon>
        <taxon>Heunggongvirae</taxon>
        <taxon>Uroviricota</taxon>
        <taxon>Caudoviricetes</taxon>
    </lineage>
</organism>
<proteinExistence type="predicted"/>
<name>A0A8S5PY14_9CAUD</name>
<sequence>MIISPAPFIRCVAGSILSATFATSPAISPAFERRLVFTPALAQAFAVSLAPALSTFAPKLVNPERSEKRPTGSS</sequence>
<reference evidence="1" key="1">
    <citation type="journal article" date="2021" name="Proc. Natl. Acad. Sci. U.S.A.">
        <title>A Catalog of Tens of Thousands of Viruses from Human Metagenomes Reveals Hidden Associations with Chronic Diseases.</title>
        <authorList>
            <person name="Tisza M.J."/>
            <person name="Buck C.B."/>
        </authorList>
    </citation>
    <scope>NUCLEOTIDE SEQUENCE</scope>
    <source>
        <strain evidence="1">CtBtT5</strain>
    </source>
</reference>
<protein>
    <submittedName>
        <fullName evidence="1">Uncharacterized protein</fullName>
    </submittedName>
</protein>
<evidence type="ECO:0000313" key="1">
    <source>
        <dbReference type="EMBL" id="DAE11934.1"/>
    </source>
</evidence>
<accession>A0A8S5PY14</accession>